<keyword evidence="9" id="KW-0812">Transmembrane</keyword>
<dbReference type="InterPro" id="IPR046357">
    <property type="entry name" value="PPIase_dom_sf"/>
</dbReference>
<evidence type="ECO:0000313" key="11">
    <source>
        <dbReference type="EMBL" id="MBB4658798.1"/>
    </source>
</evidence>
<comment type="catalytic activity">
    <reaction evidence="1">
        <text>[protein]-peptidylproline (omega=180) = [protein]-peptidylproline (omega=0)</text>
        <dbReference type="Rhea" id="RHEA:16237"/>
        <dbReference type="Rhea" id="RHEA-COMP:10747"/>
        <dbReference type="Rhea" id="RHEA-COMP:10748"/>
        <dbReference type="ChEBI" id="CHEBI:83833"/>
        <dbReference type="ChEBI" id="CHEBI:83834"/>
        <dbReference type="EC" id="5.2.1.8"/>
    </reaction>
</comment>
<evidence type="ECO:0000256" key="7">
    <source>
        <dbReference type="ARBA" id="ARBA00031484"/>
    </source>
</evidence>
<feature type="transmembrane region" description="Helical" evidence="9">
    <location>
        <begin position="28"/>
        <end position="46"/>
    </location>
</feature>
<dbReference type="Pfam" id="PF13145">
    <property type="entry name" value="Rotamase_2"/>
    <property type="match status" value="1"/>
</dbReference>
<evidence type="ECO:0000256" key="1">
    <source>
        <dbReference type="ARBA" id="ARBA00000971"/>
    </source>
</evidence>
<evidence type="ECO:0000259" key="10">
    <source>
        <dbReference type="PROSITE" id="PS50198"/>
    </source>
</evidence>
<sequence>MTEQHPRTQSAGGIAFLGRLPLRAEGRVLGAGLLALVVAGALAYGATGGNVLPLRGPAPALSEATPEDPVLVAVGAVPIRLSDARAQAGPEGRDASPTALLREGYVEDAAEQLTLAMAAEADGLDQALEVRAALALARRRVLAEAYLDLAVQEAASDEKVRAAYDAEVAALDGEQRVAAAHILVSSEEEAADLRARIERGASFSELAQRQSLDMDTRGEGGSFGMVPLADLPGAVRDAAQSLPIGAVSDPIEGEGGWHLVRIDARNAVRIPPFEERAPEIAARLREQAMRRAAETARLKAQITRVAGDEVREARAGQ</sequence>
<evidence type="ECO:0000256" key="3">
    <source>
        <dbReference type="ARBA" id="ARBA00013194"/>
    </source>
</evidence>
<dbReference type="PROSITE" id="PS50198">
    <property type="entry name" value="PPIC_PPIASE_2"/>
    <property type="match status" value="1"/>
</dbReference>
<dbReference type="InterPro" id="IPR050245">
    <property type="entry name" value="PrsA_foldase"/>
</dbReference>
<protein>
    <recommendedName>
        <fullName evidence="4">Parvulin-like PPIase</fullName>
        <ecNumber evidence="3">5.2.1.8</ecNumber>
    </recommendedName>
    <alternativeName>
        <fullName evidence="6">Peptidyl-prolyl cis-trans isomerase plp</fullName>
    </alternativeName>
    <alternativeName>
        <fullName evidence="7">Rotamase plp</fullName>
    </alternativeName>
</protein>
<evidence type="ECO:0000256" key="5">
    <source>
        <dbReference type="ARBA" id="ARBA00023110"/>
    </source>
</evidence>
<evidence type="ECO:0000256" key="8">
    <source>
        <dbReference type="PROSITE-ProRule" id="PRU00278"/>
    </source>
</evidence>
<keyword evidence="9" id="KW-1133">Transmembrane helix</keyword>
<dbReference type="Proteomes" id="UP000563524">
    <property type="component" value="Unassembled WGS sequence"/>
</dbReference>
<dbReference type="PANTHER" id="PTHR47245">
    <property type="entry name" value="PEPTIDYLPROLYL ISOMERASE"/>
    <property type="match status" value="1"/>
</dbReference>
<dbReference type="AlphaFoldDB" id="A0A840I3N8"/>
<evidence type="ECO:0000313" key="12">
    <source>
        <dbReference type="Proteomes" id="UP000563524"/>
    </source>
</evidence>
<keyword evidence="12" id="KW-1185">Reference proteome</keyword>
<proteinExistence type="inferred from homology"/>
<dbReference type="RefSeq" id="WP_183816976.1">
    <property type="nucleotide sequence ID" value="NZ_JACHOB010000002.1"/>
</dbReference>
<keyword evidence="8 11" id="KW-0413">Isomerase</keyword>
<comment type="caution">
    <text evidence="11">The sequence shown here is derived from an EMBL/GenBank/DDBJ whole genome shotgun (WGS) entry which is preliminary data.</text>
</comment>
<reference evidence="11 12" key="1">
    <citation type="submission" date="2020-08" db="EMBL/GenBank/DDBJ databases">
        <title>Genomic Encyclopedia of Type Strains, Phase IV (KMG-IV): sequencing the most valuable type-strain genomes for metagenomic binning, comparative biology and taxonomic classification.</title>
        <authorList>
            <person name="Goeker M."/>
        </authorList>
    </citation>
    <scope>NUCLEOTIDE SEQUENCE [LARGE SCALE GENOMIC DNA]</scope>
    <source>
        <strain evidence="11 12">DSM 102850</strain>
    </source>
</reference>
<evidence type="ECO:0000256" key="6">
    <source>
        <dbReference type="ARBA" id="ARBA00030642"/>
    </source>
</evidence>
<dbReference type="SUPFAM" id="SSF54534">
    <property type="entry name" value="FKBP-like"/>
    <property type="match status" value="1"/>
</dbReference>
<feature type="domain" description="PpiC" evidence="10">
    <location>
        <begin position="174"/>
        <end position="264"/>
    </location>
</feature>
<evidence type="ECO:0000256" key="2">
    <source>
        <dbReference type="ARBA" id="ARBA00007656"/>
    </source>
</evidence>
<keyword evidence="5 8" id="KW-0697">Rotamase</keyword>
<gene>
    <name evidence="11" type="ORF">GGQ59_001312</name>
</gene>
<dbReference type="InterPro" id="IPR000297">
    <property type="entry name" value="PPIase_PpiC"/>
</dbReference>
<dbReference type="EMBL" id="JACHOB010000002">
    <property type="protein sequence ID" value="MBB4658798.1"/>
    <property type="molecule type" value="Genomic_DNA"/>
</dbReference>
<dbReference type="PANTHER" id="PTHR47245:SF2">
    <property type="entry name" value="PEPTIDYL-PROLYL CIS-TRANS ISOMERASE HP_0175-RELATED"/>
    <property type="match status" value="1"/>
</dbReference>
<dbReference type="Gene3D" id="3.10.50.40">
    <property type="match status" value="1"/>
</dbReference>
<accession>A0A840I3N8</accession>
<dbReference type="GO" id="GO:0003755">
    <property type="term" value="F:peptidyl-prolyl cis-trans isomerase activity"/>
    <property type="evidence" value="ECO:0007669"/>
    <property type="project" value="UniProtKB-KW"/>
</dbReference>
<evidence type="ECO:0000256" key="9">
    <source>
        <dbReference type="SAM" id="Phobius"/>
    </source>
</evidence>
<dbReference type="EC" id="5.2.1.8" evidence="3"/>
<name>A0A840I3N8_9PROT</name>
<keyword evidence="9" id="KW-0472">Membrane</keyword>
<comment type="similarity">
    <text evidence="2">Belongs to the PpiC/parvulin rotamase family.</text>
</comment>
<organism evidence="11 12">
    <name type="scientific">Parvularcula dongshanensis</name>
    <dbReference type="NCBI Taxonomy" id="1173995"/>
    <lineage>
        <taxon>Bacteria</taxon>
        <taxon>Pseudomonadati</taxon>
        <taxon>Pseudomonadota</taxon>
        <taxon>Alphaproteobacteria</taxon>
        <taxon>Parvularculales</taxon>
        <taxon>Parvularculaceae</taxon>
        <taxon>Parvularcula</taxon>
    </lineage>
</organism>
<evidence type="ECO:0000256" key="4">
    <source>
        <dbReference type="ARBA" id="ARBA00018370"/>
    </source>
</evidence>